<evidence type="ECO:0000313" key="2">
    <source>
        <dbReference type="EMBL" id="AUR51366.1"/>
    </source>
</evidence>
<dbReference type="AlphaFoldDB" id="A0A2I7N4H0"/>
<sequence>MFYVVERSIVVIKPKQPLLDWINSSLAISEGTMLTLESIRIDCNSYLIPEVDAIEDGISYVDDNFEALFHLELASWSEDQNTWPNELSLKMFWEWFDIEISPTLIDLTEDNGVETESDVEDDSPETVH</sequence>
<feature type="region of interest" description="Disordered" evidence="1">
    <location>
        <begin position="109"/>
        <end position="128"/>
    </location>
</feature>
<keyword evidence="3" id="KW-1185">Reference proteome</keyword>
<dbReference type="KEGG" id="nba:CUN60_03305"/>
<accession>A0A2I7N4H0</accession>
<name>A0A2I7N4H0_9NEIS</name>
<dbReference type="Proteomes" id="UP000236655">
    <property type="component" value="Chromosome"/>
</dbReference>
<dbReference type="RefSeq" id="WP_102950666.1">
    <property type="nucleotide sequence ID" value="NZ_CP024847.1"/>
</dbReference>
<reference evidence="3" key="1">
    <citation type="submission" date="2017-11" db="EMBL/GenBank/DDBJ databases">
        <authorList>
            <person name="Chan K.G."/>
            <person name="Lee L.S."/>
        </authorList>
    </citation>
    <scope>NUCLEOTIDE SEQUENCE [LARGE SCALE GENOMIC DNA]</scope>
    <source>
        <strain evidence="3">DSM 100970</strain>
    </source>
</reference>
<dbReference type="OrthoDB" id="5431733at2"/>
<proteinExistence type="predicted"/>
<evidence type="ECO:0000256" key="1">
    <source>
        <dbReference type="SAM" id="MobiDB-lite"/>
    </source>
</evidence>
<dbReference type="EMBL" id="CP024847">
    <property type="protein sequence ID" value="AUR51366.1"/>
    <property type="molecule type" value="Genomic_DNA"/>
</dbReference>
<protein>
    <recommendedName>
        <fullName evidence="4">VacJ</fullName>
    </recommendedName>
</protein>
<gene>
    <name evidence="2" type="ORF">CUN60_03305</name>
</gene>
<evidence type="ECO:0000313" key="3">
    <source>
        <dbReference type="Proteomes" id="UP000236655"/>
    </source>
</evidence>
<evidence type="ECO:0008006" key="4">
    <source>
        <dbReference type="Google" id="ProtNLM"/>
    </source>
</evidence>
<organism evidence="2 3">
    <name type="scientific">Aquella oligotrophica</name>
    <dbReference type="NCBI Taxonomy" id="2067065"/>
    <lineage>
        <taxon>Bacteria</taxon>
        <taxon>Pseudomonadati</taxon>
        <taxon>Pseudomonadota</taxon>
        <taxon>Betaproteobacteria</taxon>
        <taxon>Neisseriales</taxon>
        <taxon>Neisseriaceae</taxon>
        <taxon>Aquella</taxon>
    </lineage>
</organism>